<dbReference type="KEGG" id="dmm:dnm_070560"/>
<dbReference type="Proteomes" id="UP000663722">
    <property type="component" value="Chromosome"/>
</dbReference>
<dbReference type="EMBL" id="CP061800">
    <property type="protein sequence ID" value="QTA90992.1"/>
    <property type="molecule type" value="Genomic_DNA"/>
</dbReference>
<sequence>MNKIFSLLMTYVKGCVPPFTQGQVLCVKGGTHPFFCHEGTKFHEVSLWFLCVFVSLWLIFSDV</sequence>
<dbReference type="AlphaFoldDB" id="A0A975BT42"/>
<evidence type="ECO:0000313" key="1">
    <source>
        <dbReference type="EMBL" id="QTA90992.1"/>
    </source>
</evidence>
<evidence type="ECO:0000313" key="2">
    <source>
        <dbReference type="Proteomes" id="UP000663722"/>
    </source>
</evidence>
<organism evidence="1 2">
    <name type="scientific">Desulfonema magnum</name>
    <dbReference type="NCBI Taxonomy" id="45655"/>
    <lineage>
        <taxon>Bacteria</taxon>
        <taxon>Pseudomonadati</taxon>
        <taxon>Thermodesulfobacteriota</taxon>
        <taxon>Desulfobacteria</taxon>
        <taxon>Desulfobacterales</taxon>
        <taxon>Desulfococcaceae</taxon>
        <taxon>Desulfonema</taxon>
    </lineage>
</organism>
<keyword evidence="2" id="KW-1185">Reference proteome</keyword>
<accession>A0A975BT42</accession>
<proteinExistence type="predicted"/>
<reference evidence="1" key="1">
    <citation type="journal article" date="2021" name="Microb. Physiol.">
        <title>Proteogenomic Insights into the Physiology of Marine, Sulfate-Reducing, Filamentous Desulfonema limicola and Desulfonema magnum.</title>
        <authorList>
            <person name="Schnaars V."/>
            <person name="Wohlbrand L."/>
            <person name="Scheve S."/>
            <person name="Hinrichs C."/>
            <person name="Reinhardt R."/>
            <person name="Rabus R."/>
        </authorList>
    </citation>
    <scope>NUCLEOTIDE SEQUENCE</scope>
    <source>
        <strain evidence="1">4be13</strain>
    </source>
</reference>
<gene>
    <name evidence="1" type="ORF">dnm_070560</name>
</gene>
<name>A0A975BT42_9BACT</name>
<protein>
    <submittedName>
        <fullName evidence="1">Uncharacterized protein</fullName>
    </submittedName>
</protein>